<evidence type="ECO:0000313" key="21">
    <source>
        <dbReference type="EMBL" id="KAA8518817.1"/>
    </source>
</evidence>
<dbReference type="InterPro" id="IPR011006">
    <property type="entry name" value="CheY-like_superfamily"/>
</dbReference>
<evidence type="ECO:0000256" key="11">
    <source>
        <dbReference type="ARBA" id="ARBA00023015"/>
    </source>
</evidence>
<evidence type="ECO:0000256" key="8">
    <source>
        <dbReference type="ARBA" id="ARBA00022741"/>
    </source>
</evidence>
<organism evidence="21 22">
    <name type="scientific">Nyssa sinensis</name>
    <dbReference type="NCBI Taxonomy" id="561372"/>
    <lineage>
        <taxon>Eukaryota</taxon>
        <taxon>Viridiplantae</taxon>
        <taxon>Streptophyta</taxon>
        <taxon>Embryophyta</taxon>
        <taxon>Tracheophyta</taxon>
        <taxon>Spermatophyta</taxon>
        <taxon>Magnoliopsida</taxon>
        <taxon>eudicotyledons</taxon>
        <taxon>Gunneridae</taxon>
        <taxon>Pentapetalae</taxon>
        <taxon>asterids</taxon>
        <taxon>Cornales</taxon>
        <taxon>Nyssaceae</taxon>
        <taxon>Nyssa</taxon>
    </lineage>
</organism>
<dbReference type="Pfam" id="PF00072">
    <property type="entry name" value="Response_reg"/>
    <property type="match status" value="1"/>
</dbReference>
<evidence type="ECO:0000259" key="19">
    <source>
        <dbReference type="PROSITE" id="PS50110"/>
    </source>
</evidence>
<dbReference type="PROSITE" id="PS50110">
    <property type="entry name" value="RESPONSE_REGULATORY"/>
    <property type="match status" value="1"/>
</dbReference>
<dbReference type="InterPro" id="IPR027417">
    <property type="entry name" value="P-loop_NTPase"/>
</dbReference>
<dbReference type="GO" id="GO:0000160">
    <property type="term" value="P:phosphorelay signal transduction system"/>
    <property type="evidence" value="ECO:0007669"/>
    <property type="project" value="UniProtKB-KW"/>
</dbReference>
<dbReference type="Pfam" id="PF00406">
    <property type="entry name" value="ADK"/>
    <property type="match status" value="1"/>
</dbReference>
<evidence type="ECO:0000256" key="10">
    <source>
        <dbReference type="ARBA" id="ARBA00023012"/>
    </source>
</evidence>
<evidence type="ECO:0000256" key="18">
    <source>
        <dbReference type="SAM" id="MobiDB-lite"/>
    </source>
</evidence>
<dbReference type="GO" id="GO:0009736">
    <property type="term" value="P:cytokinin-activated signaling pathway"/>
    <property type="evidence" value="ECO:0007669"/>
    <property type="project" value="InterPro"/>
</dbReference>
<keyword evidence="9" id="KW-0418">Kinase</keyword>
<dbReference type="InterPro" id="IPR006259">
    <property type="entry name" value="Adenyl_kin_sub"/>
</dbReference>
<protein>
    <recommendedName>
        <fullName evidence="6">adenylate kinase</fullName>
        <ecNumber evidence="6">2.7.4.3</ecNumber>
    </recommendedName>
    <alternativeName>
        <fullName evidence="15">ATP:AMP phosphotransferase</fullName>
    </alternativeName>
</protein>
<dbReference type="GO" id="GO:0004017">
    <property type="term" value="F:AMP kinase activity"/>
    <property type="evidence" value="ECO:0007669"/>
    <property type="project" value="UniProtKB-EC"/>
</dbReference>
<feature type="region of interest" description="Disordered" evidence="18">
    <location>
        <begin position="506"/>
        <end position="545"/>
    </location>
</feature>
<dbReference type="PRINTS" id="PR00094">
    <property type="entry name" value="ADENYLTKNASE"/>
</dbReference>
<keyword evidence="8" id="KW-0547">Nucleotide-binding</keyword>
<feature type="compositionally biased region" description="Polar residues" evidence="18">
    <location>
        <begin position="912"/>
        <end position="944"/>
    </location>
</feature>
<gene>
    <name evidence="21" type="ORF">F0562_016409</name>
</gene>
<evidence type="ECO:0000256" key="14">
    <source>
        <dbReference type="ARBA" id="ARBA00023242"/>
    </source>
</evidence>
<evidence type="ECO:0000256" key="6">
    <source>
        <dbReference type="ARBA" id="ARBA00012955"/>
    </source>
</evidence>
<name>A0A5J4ZNN0_9ASTE</name>
<dbReference type="GO" id="GO:0005634">
    <property type="term" value="C:nucleus"/>
    <property type="evidence" value="ECO:0007669"/>
    <property type="project" value="UniProtKB-SubCell"/>
</dbReference>
<dbReference type="PROSITE" id="PS51017">
    <property type="entry name" value="CCT"/>
    <property type="match status" value="1"/>
</dbReference>
<feature type="compositionally biased region" description="Polar residues" evidence="18">
    <location>
        <begin position="529"/>
        <end position="545"/>
    </location>
</feature>
<dbReference type="SUPFAM" id="SSF52172">
    <property type="entry name" value="CheY-like"/>
    <property type="match status" value="1"/>
</dbReference>
<evidence type="ECO:0000256" key="2">
    <source>
        <dbReference type="ARBA" id="ARBA00004123"/>
    </source>
</evidence>
<evidence type="ECO:0000256" key="12">
    <source>
        <dbReference type="ARBA" id="ARBA00023108"/>
    </source>
</evidence>
<keyword evidence="10" id="KW-0902">Two-component regulatory system</keyword>
<dbReference type="PANTHER" id="PTHR43874">
    <property type="entry name" value="TWO-COMPONENT RESPONSE REGULATOR"/>
    <property type="match status" value="1"/>
</dbReference>
<keyword evidence="22" id="KW-1185">Reference proteome</keyword>
<evidence type="ECO:0000256" key="17">
    <source>
        <dbReference type="PROSITE-ProRule" id="PRU00357"/>
    </source>
</evidence>
<proteinExistence type="inferred from homology"/>
<feature type="region of interest" description="Disordered" evidence="18">
    <location>
        <begin position="912"/>
        <end position="965"/>
    </location>
</feature>
<dbReference type="InterPro" id="IPR045279">
    <property type="entry name" value="ARR-like"/>
</dbReference>
<dbReference type="AlphaFoldDB" id="A0A5J4ZNN0"/>
<dbReference type="Gene3D" id="3.40.50.2300">
    <property type="match status" value="1"/>
</dbReference>
<dbReference type="InterPro" id="IPR000850">
    <property type="entry name" value="Adenylat/UMP-CMP_kin"/>
</dbReference>
<dbReference type="OrthoDB" id="60033at2759"/>
<evidence type="ECO:0000256" key="5">
    <source>
        <dbReference type="ARBA" id="ARBA00011245"/>
    </source>
</evidence>
<dbReference type="InterPro" id="IPR001789">
    <property type="entry name" value="Sig_transdc_resp-reg_receiver"/>
</dbReference>
<dbReference type="SMART" id="SM00448">
    <property type="entry name" value="REC"/>
    <property type="match status" value="1"/>
</dbReference>
<keyword evidence="13" id="KW-0804">Transcription</keyword>
<sequence>MAAINRLLKPSPFSSFAITCIRRSLTTAVVSETDAISKSQLYPHNFLPPRVDPKGRNVQWVFLGSPGVGKGTYSSRLSTLLGVPHIATGDLVREELSSNGPLSKQLAEIVNQGKLVSDEIILSLLSKRLEAGEAKGESGFILDGFPRTIRQAEILDEVTDIDLVVNLKLPEDILVEKCLGRRICSQCGKNFNVASINVKGENGSPGISMAPLLPPPQCASKLITRSDDTEAVVKERLLVYNEKSQPVEDFYRIQGKLLEFDLPGGIPESWPSFEGYECFKHNKNGLKGSVSMTIDGEAKRDLPEVNRLMQDEVKKAGDRGIVGKGQGASVEEELRINRIGEDVKDGGEQMVQDQAVLQVPQLQQQSQGSVACWERFLHLRSIKVLLVETDDSTRHVVTALLRNCNYEVIEAANGLQAWRILENLTIDVDLVLTEVVMPCLTGIGLLCKIMSHKTRNNIPVIMMSSHDSMGLVFKCLSEGAVDFLVKPIRKNELKNLWQHVWRRCHSSSAGSNDGDDNGSIGLNTEDGSDNGSGTQGSWTKQAVEVDSSQSMSSWDQIADCPDSTCAQVIRSNAEASGNKWLHMTSTKEFQEQKEQCNNVAMGKEMIVRKSKSLDLQPKNPIKVLIKPIGTKQNTLPEFGKQIDKGLLNASGDSPSNKYEAVITNTSNPQMDSRESEAPRELGKISEINYKADNGVEELPVIERSLKRLRGLKDSGTTVQDDCKVLRRSELSAFSRYNTASNACKAPIGITGSSSPLDSVEVVKKESICNIRSHSNGNPPYQSSNVGSNDIDMFSTTNKVFTYTKVLKDKSKATSAVNDLHPLCTFQHIKGDVMCNPQQVILVKADDMAATAVLAPPRGSHLELYHHHFPDMDQQKPLCNHANLSLEKVAADAPHCGISKVLGGPVEGNAENWSLNRSVSGSNHGSNGENRSSTVVNAGGTNMESDNGLAGKSGSGDASGSGSGNRVELNKYAQRVAALAKFRQKRKERCFQKKVRYQSRKRLAEQRPRVQGQFARQTGQENSNRNADRAYQLIPRTLCLGGCPRANDVSGAVCPFLCYKRWARACSISIEVVKIFTSEVQLNAIKWLVNEIWQGLIIFHSLLVTILV</sequence>
<comment type="subunit">
    <text evidence="5">Monomer.</text>
</comment>
<dbReference type="Pfam" id="PF06203">
    <property type="entry name" value="CCT"/>
    <property type="match status" value="1"/>
</dbReference>
<evidence type="ECO:0000256" key="16">
    <source>
        <dbReference type="PROSITE-ProRule" id="PRU00169"/>
    </source>
</evidence>
<comment type="subcellular location">
    <subcellularLocation>
        <location evidence="2 17">Nucleus</location>
    </subcellularLocation>
</comment>
<evidence type="ECO:0000256" key="1">
    <source>
        <dbReference type="ARBA" id="ARBA00000582"/>
    </source>
</evidence>
<dbReference type="PANTHER" id="PTHR43874:SF125">
    <property type="entry name" value="TWO-COMPONENT RESPONSE REGULATOR-LIKE APRR7"/>
    <property type="match status" value="1"/>
</dbReference>
<keyword evidence="7" id="KW-0808">Transferase</keyword>
<dbReference type="EMBL" id="CM018050">
    <property type="protein sequence ID" value="KAA8518817.1"/>
    <property type="molecule type" value="Genomic_DNA"/>
</dbReference>
<dbReference type="GO" id="GO:0005524">
    <property type="term" value="F:ATP binding"/>
    <property type="evidence" value="ECO:0007669"/>
    <property type="project" value="InterPro"/>
</dbReference>
<dbReference type="InterPro" id="IPR033690">
    <property type="entry name" value="Adenylat_kinase_CS"/>
</dbReference>
<comment type="similarity">
    <text evidence="3">Belongs to the adenylate kinase family.</text>
</comment>
<evidence type="ECO:0000256" key="15">
    <source>
        <dbReference type="ARBA" id="ARBA00031517"/>
    </source>
</evidence>
<dbReference type="PROSITE" id="PS00113">
    <property type="entry name" value="ADENYLATE_KINASE"/>
    <property type="match status" value="1"/>
</dbReference>
<dbReference type="Proteomes" id="UP000325577">
    <property type="component" value="Linkage Group LG7"/>
</dbReference>
<dbReference type="GO" id="GO:0010017">
    <property type="term" value="P:red or far-red light signaling pathway"/>
    <property type="evidence" value="ECO:0007669"/>
    <property type="project" value="UniProtKB-ARBA"/>
</dbReference>
<keyword evidence="11" id="KW-0805">Transcription regulation</keyword>
<comment type="similarity">
    <text evidence="4">Belongs to the ARR-like family.</text>
</comment>
<dbReference type="EC" id="2.7.4.3" evidence="6"/>
<evidence type="ECO:0000256" key="4">
    <source>
        <dbReference type="ARBA" id="ARBA00010330"/>
    </source>
</evidence>
<dbReference type="NCBIfam" id="TIGR01351">
    <property type="entry name" value="adk"/>
    <property type="match status" value="1"/>
</dbReference>
<dbReference type="SUPFAM" id="SSF52540">
    <property type="entry name" value="P-loop containing nucleoside triphosphate hydrolases"/>
    <property type="match status" value="1"/>
</dbReference>
<feature type="compositionally biased region" description="Gly residues" evidence="18">
    <location>
        <begin position="950"/>
        <end position="962"/>
    </location>
</feature>
<keyword evidence="12" id="KW-0090">Biological rhythms</keyword>
<dbReference type="InterPro" id="IPR010402">
    <property type="entry name" value="CCT_domain"/>
</dbReference>
<dbReference type="GO" id="GO:0007623">
    <property type="term" value="P:circadian rhythm"/>
    <property type="evidence" value="ECO:0007669"/>
    <property type="project" value="UniProtKB-ARBA"/>
</dbReference>
<comment type="caution">
    <text evidence="16">Lacks conserved residue(s) required for the propagation of feature annotation.</text>
</comment>
<comment type="catalytic activity">
    <reaction evidence="1">
        <text>AMP + ATP = 2 ADP</text>
        <dbReference type="Rhea" id="RHEA:12973"/>
        <dbReference type="ChEBI" id="CHEBI:30616"/>
        <dbReference type="ChEBI" id="CHEBI:456215"/>
        <dbReference type="ChEBI" id="CHEBI:456216"/>
        <dbReference type="EC" id="2.7.4.3"/>
    </reaction>
</comment>
<feature type="domain" description="Response regulatory" evidence="19">
    <location>
        <begin position="383"/>
        <end position="501"/>
    </location>
</feature>
<reference evidence="21 22" key="1">
    <citation type="submission" date="2019-09" db="EMBL/GenBank/DDBJ databases">
        <title>A chromosome-level genome assembly of the Chinese tupelo Nyssa sinensis.</title>
        <authorList>
            <person name="Yang X."/>
            <person name="Kang M."/>
            <person name="Yang Y."/>
            <person name="Xiong H."/>
            <person name="Wang M."/>
            <person name="Zhang Z."/>
            <person name="Wang Z."/>
            <person name="Wu H."/>
            <person name="Ma T."/>
            <person name="Liu J."/>
            <person name="Xi Z."/>
        </authorList>
    </citation>
    <scope>NUCLEOTIDE SEQUENCE [LARGE SCALE GENOMIC DNA]</scope>
    <source>
        <strain evidence="21">J267</strain>
        <tissue evidence="21">Leaf</tissue>
    </source>
</reference>
<evidence type="ECO:0000259" key="20">
    <source>
        <dbReference type="PROSITE" id="PS51017"/>
    </source>
</evidence>
<evidence type="ECO:0000256" key="9">
    <source>
        <dbReference type="ARBA" id="ARBA00022777"/>
    </source>
</evidence>
<keyword evidence="14 17" id="KW-0539">Nucleus</keyword>
<dbReference type="GO" id="GO:0045892">
    <property type="term" value="P:negative regulation of DNA-templated transcription"/>
    <property type="evidence" value="ECO:0007669"/>
    <property type="project" value="UniProtKB-ARBA"/>
</dbReference>
<dbReference type="FunFam" id="3.40.50.2300:FF:000214">
    <property type="entry name" value="Two-component response regulator-like PRR37"/>
    <property type="match status" value="1"/>
</dbReference>
<accession>A0A5J4ZNN0</accession>
<dbReference type="HAMAP" id="MF_00235">
    <property type="entry name" value="Adenylate_kinase_Adk"/>
    <property type="match status" value="1"/>
</dbReference>
<dbReference type="Gene3D" id="3.40.50.300">
    <property type="entry name" value="P-loop containing nucleotide triphosphate hydrolases"/>
    <property type="match status" value="1"/>
</dbReference>
<evidence type="ECO:0000256" key="3">
    <source>
        <dbReference type="ARBA" id="ARBA00007220"/>
    </source>
</evidence>
<evidence type="ECO:0000313" key="22">
    <source>
        <dbReference type="Proteomes" id="UP000325577"/>
    </source>
</evidence>
<evidence type="ECO:0000256" key="7">
    <source>
        <dbReference type="ARBA" id="ARBA00022679"/>
    </source>
</evidence>
<evidence type="ECO:0000256" key="13">
    <source>
        <dbReference type="ARBA" id="ARBA00023163"/>
    </source>
</evidence>
<feature type="domain" description="CCT" evidence="20">
    <location>
        <begin position="974"/>
        <end position="1016"/>
    </location>
</feature>
<dbReference type="CDD" id="cd01428">
    <property type="entry name" value="ADK"/>
    <property type="match status" value="1"/>
</dbReference>